<dbReference type="GO" id="GO:0016020">
    <property type="term" value="C:membrane"/>
    <property type="evidence" value="ECO:0007669"/>
    <property type="project" value="UniProtKB-SubCell"/>
</dbReference>
<keyword evidence="3 7" id="KW-1133">Transmembrane helix</keyword>
<dbReference type="OrthoDB" id="444631at2759"/>
<accession>A0A2B7X8S8</accession>
<feature type="region of interest" description="Disordered" evidence="6">
    <location>
        <begin position="291"/>
        <end position="365"/>
    </location>
</feature>
<keyword evidence="10" id="KW-1185">Reference proteome</keyword>
<dbReference type="InterPro" id="IPR049326">
    <property type="entry name" value="Rhodopsin_dom_fungi"/>
</dbReference>
<feature type="transmembrane region" description="Helical" evidence="7">
    <location>
        <begin position="134"/>
        <end position="156"/>
    </location>
</feature>
<sequence>MLDHDSYLGMIWALWGIGFITTLGRATIRFRVQGTYFAEDYLAFACFIFLTALTSVVTVVEPLFRVVREYLLAAQTNPLTPPPITPEQMVGNNVKALKLMFSQMLLFWTTLWAGKFSLLVFFRRIVIGLPRYMMMFWVVFALVLATYLGCILSNFLTCTPLAKYWSPEGCSDPRNVKRSDSSIRFATGADIAADFLIMLLPLRLLLKVQISNKQKIGLACMFSLGLIVIAFAFVRLYQVTKATKDAQINPTALTDGPLLLSMWSQIEAAVALLVANIPAFRSLITPPGGTRIRPSKGSSYLHKSSSGARSGGFGSGAGSGSQKRISKARVRRPSFEMQSLHSGTSSFGSNVELRDGEERYGRTTPGIVRTTEINVDSYSRGEEKHVSHPFVPPA</sequence>
<evidence type="ECO:0000313" key="9">
    <source>
        <dbReference type="EMBL" id="PGH08074.1"/>
    </source>
</evidence>
<organism evidence="9 10">
    <name type="scientific">Helicocarpus griseus UAMH5409</name>
    <dbReference type="NCBI Taxonomy" id="1447875"/>
    <lineage>
        <taxon>Eukaryota</taxon>
        <taxon>Fungi</taxon>
        <taxon>Dikarya</taxon>
        <taxon>Ascomycota</taxon>
        <taxon>Pezizomycotina</taxon>
        <taxon>Eurotiomycetes</taxon>
        <taxon>Eurotiomycetidae</taxon>
        <taxon>Onygenales</taxon>
        <taxon>Ajellomycetaceae</taxon>
        <taxon>Helicocarpus</taxon>
    </lineage>
</organism>
<feature type="transmembrane region" description="Helical" evidence="7">
    <location>
        <begin position="40"/>
        <end position="60"/>
    </location>
</feature>
<keyword evidence="4 7" id="KW-0472">Membrane</keyword>
<evidence type="ECO:0000256" key="6">
    <source>
        <dbReference type="SAM" id="MobiDB-lite"/>
    </source>
</evidence>
<evidence type="ECO:0000313" key="10">
    <source>
        <dbReference type="Proteomes" id="UP000223968"/>
    </source>
</evidence>
<feature type="transmembrane region" description="Helical" evidence="7">
    <location>
        <begin position="218"/>
        <end position="238"/>
    </location>
</feature>
<evidence type="ECO:0000259" key="8">
    <source>
        <dbReference type="Pfam" id="PF20684"/>
    </source>
</evidence>
<dbReference type="InterPro" id="IPR052337">
    <property type="entry name" value="SAT4-like"/>
</dbReference>
<evidence type="ECO:0000256" key="7">
    <source>
        <dbReference type="SAM" id="Phobius"/>
    </source>
</evidence>
<comment type="caution">
    <text evidence="9">The sequence shown here is derived from an EMBL/GenBank/DDBJ whole genome shotgun (WGS) entry which is preliminary data.</text>
</comment>
<feature type="compositionally biased region" description="Gly residues" evidence="6">
    <location>
        <begin position="309"/>
        <end position="319"/>
    </location>
</feature>
<proteinExistence type="inferred from homology"/>
<gene>
    <name evidence="9" type="ORF">AJ79_06074</name>
</gene>
<dbReference type="STRING" id="1447875.A0A2B7X8S8"/>
<evidence type="ECO:0000256" key="1">
    <source>
        <dbReference type="ARBA" id="ARBA00004141"/>
    </source>
</evidence>
<evidence type="ECO:0000256" key="5">
    <source>
        <dbReference type="ARBA" id="ARBA00038359"/>
    </source>
</evidence>
<comment type="similarity">
    <text evidence="5">Belongs to the SAT4 family.</text>
</comment>
<feature type="compositionally biased region" description="Basic and acidic residues" evidence="6">
    <location>
        <begin position="352"/>
        <end position="361"/>
    </location>
</feature>
<name>A0A2B7X8S8_9EURO</name>
<comment type="subcellular location">
    <subcellularLocation>
        <location evidence="1">Membrane</location>
        <topology evidence="1">Multi-pass membrane protein</topology>
    </subcellularLocation>
</comment>
<dbReference type="Proteomes" id="UP000223968">
    <property type="component" value="Unassembled WGS sequence"/>
</dbReference>
<protein>
    <recommendedName>
        <fullName evidence="8">Rhodopsin domain-containing protein</fullName>
    </recommendedName>
</protein>
<evidence type="ECO:0000256" key="4">
    <source>
        <dbReference type="ARBA" id="ARBA00023136"/>
    </source>
</evidence>
<feature type="transmembrane region" description="Helical" evidence="7">
    <location>
        <begin position="99"/>
        <end position="122"/>
    </location>
</feature>
<dbReference type="EMBL" id="PDNB01000104">
    <property type="protein sequence ID" value="PGH08074.1"/>
    <property type="molecule type" value="Genomic_DNA"/>
</dbReference>
<feature type="transmembrane region" description="Helical" evidence="7">
    <location>
        <begin position="183"/>
        <end position="206"/>
    </location>
</feature>
<feature type="transmembrane region" description="Helical" evidence="7">
    <location>
        <begin position="6"/>
        <end position="28"/>
    </location>
</feature>
<feature type="compositionally biased region" description="Polar residues" evidence="6">
    <location>
        <begin position="336"/>
        <end position="349"/>
    </location>
</feature>
<dbReference type="Pfam" id="PF20684">
    <property type="entry name" value="Fung_rhodopsin"/>
    <property type="match status" value="1"/>
</dbReference>
<reference evidence="9 10" key="1">
    <citation type="submission" date="2017-10" db="EMBL/GenBank/DDBJ databases">
        <title>Comparative genomics in systemic dimorphic fungi from Ajellomycetaceae.</title>
        <authorList>
            <person name="Munoz J.F."/>
            <person name="Mcewen J.G."/>
            <person name="Clay O.K."/>
            <person name="Cuomo C.A."/>
        </authorList>
    </citation>
    <scope>NUCLEOTIDE SEQUENCE [LARGE SCALE GENOMIC DNA]</scope>
    <source>
        <strain evidence="9 10">UAMH5409</strain>
    </source>
</reference>
<evidence type="ECO:0000256" key="3">
    <source>
        <dbReference type="ARBA" id="ARBA00022989"/>
    </source>
</evidence>
<dbReference type="PANTHER" id="PTHR33048">
    <property type="entry name" value="PTH11-LIKE INTEGRAL MEMBRANE PROTEIN (AFU_ORTHOLOGUE AFUA_5G11245)"/>
    <property type="match status" value="1"/>
</dbReference>
<evidence type="ECO:0000256" key="2">
    <source>
        <dbReference type="ARBA" id="ARBA00022692"/>
    </source>
</evidence>
<dbReference type="AlphaFoldDB" id="A0A2B7X8S8"/>
<keyword evidence="2 7" id="KW-0812">Transmembrane</keyword>
<feature type="domain" description="Rhodopsin" evidence="8">
    <location>
        <begin position="25"/>
        <end position="284"/>
    </location>
</feature>
<feature type="compositionally biased region" description="Low complexity" evidence="6">
    <location>
        <begin position="295"/>
        <end position="308"/>
    </location>
</feature>
<dbReference type="PANTHER" id="PTHR33048:SF162">
    <property type="entry name" value="SATRATOXIN BIOSYNTHESIS SC1 CLUSTER PROTEIN 4"/>
    <property type="match status" value="1"/>
</dbReference>